<accession>A0A1F7J508</accession>
<name>A0A1F7J508_9BACT</name>
<evidence type="ECO:0000313" key="1">
    <source>
        <dbReference type="EMBL" id="OGK50687.1"/>
    </source>
</evidence>
<gene>
    <name evidence="1" type="ORF">A3B50_00730</name>
</gene>
<proteinExistence type="predicted"/>
<evidence type="ECO:0000313" key="2">
    <source>
        <dbReference type="Proteomes" id="UP000178558"/>
    </source>
</evidence>
<organism evidence="1 2">
    <name type="scientific">Candidatus Roizmanbacteria bacterium RIFCSPLOWO2_01_FULL_40_42</name>
    <dbReference type="NCBI Taxonomy" id="1802066"/>
    <lineage>
        <taxon>Bacteria</taxon>
        <taxon>Candidatus Roizmaniibacteriota</taxon>
    </lineage>
</organism>
<protein>
    <submittedName>
        <fullName evidence="1">Uncharacterized protein</fullName>
    </submittedName>
</protein>
<dbReference type="Proteomes" id="UP000178558">
    <property type="component" value="Unassembled WGS sequence"/>
</dbReference>
<comment type="caution">
    <text evidence="1">The sequence shown here is derived from an EMBL/GenBank/DDBJ whole genome shotgun (WGS) entry which is preliminary data.</text>
</comment>
<dbReference type="EMBL" id="MGAQ01000014">
    <property type="protein sequence ID" value="OGK50687.1"/>
    <property type="molecule type" value="Genomic_DNA"/>
</dbReference>
<sequence length="116" mass="13323">MQERYRGRIQERLTYRFDGIQQSYVHSVVRAFKENGAELEVSYPAEHKHEPVFGSPFIHITVDGPYVRSFIHLVNRMARVQRGESTLEGFDLNAKVATTVRLAQRRLESQSVSTSG</sequence>
<reference evidence="1 2" key="1">
    <citation type="journal article" date="2016" name="Nat. Commun.">
        <title>Thousands of microbial genomes shed light on interconnected biogeochemical processes in an aquifer system.</title>
        <authorList>
            <person name="Anantharaman K."/>
            <person name="Brown C.T."/>
            <person name="Hug L.A."/>
            <person name="Sharon I."/>
            <person name="Castelle C.J."/>
            <person name="Probst A.J."/>
            <person name="Thomas B.C."/>
            <person name="Singh A."/>
            <person name="Wilkins M.J."/>
            <person name="Karaoz U."/>
            <person name="Brodie E.L."/>
            <person name="Williams K.H."/>
            <person name="Hubbard S.S."/>
            <person name="Banfield J.F."/>
        </authorList>
    </citation>
    <scope>NUCLEOTIDE SEQUENCE [LARGE SCALE GENOMIC DNA]</scope>
</reference>
<dbReference type="AlphaFoldDB" id="A0A1F7J508"/>